<evidence type="ECO:0000313" key="7">
    <source>
        <dbReference type="Proteomes" id="UP001321749"/>
    </source>
</evidence>
<dbReference type="AlphaFoldDB" id="A0AAV9HSJ0"/>
<dbReference type="Pfam" id="PF09507">
    <property type="entry name" value="CDC27"/>
    <property type="match status" value="1"/>
</dbReference>
<evidence type="ECO:0000256" key="3">
    <source>
        <dbReference type="ARBA" id="ARBA00022705"/>
    </source>
</evidence>
<reference evidence="6" key="1">
    <citation type="journal article" date="2023" name="Mol. Phylogenet. Evol.">
        <title>Genome-scale phylogeny and comparative genomics of the fungal order Sordariales.</title>
        <authorList>
            <person name="Hensen N."/>
            <person name="Bonometti L."/>
            <person name="Westerberg I."/>
            <person name="Brannstrom I.O."/>
            <person name="Guillou S."/>
            <person name="Cros-Aarteil S."/>
            <person name="Calhoun S."/>
            <person name="Haridas S."/>
            <person name="Kuo A."/>
            <person name="Mondo S."/>
            <person name="Pangilinan J."/>
            <person name="Riley R."/>
            <person name="LaButti K."/>
            <person name="Andreopoulos B."/>
            <person name="Lipzen A."/>
            <person name="Chen C."/>
            <person name="Yan M."/>
            <person name="Daum C."/>
            <person name="Ng V."/>
            <person name="Clum A."/>
            <person name="Steindorff A."/>
            <person name="Ohm R.A."/>
            <person name="Martin F."/>
            <person name="Silar P."/>
            <person name="Natvig D.O."/>
            <person name="Lalanne C."/>
            <person name="Gautier V."/>
            <person name="Ament-Velasquez S.L."/>
            <person name="Kruys A."/>
            <person name="Hutchinson M.I."/>
            <person name="Powell A.J."/>
            <person name="Barry K."/>
            <person name="Miller A.N."/>
            <person name="Grigoriev I.V."/>
            <person name="Debuchy R."/>
            <person name="Gladieux P."/>
            <person name="Hiltunen Thoren M."/>
            <person name="Johannesson H."/>
        </authorList>
    </citation>
    <scope>NUCLEOTIDE SEQUENCE</scope>
    <source>
        <strain evidence="6">PSN324</strain>
    </source>
</reference>
<dbReference type="EMBL" id="MU864967">
    <property type="protein sequence ID" value="KAK4462804.1"/>
    <property type="molecule type" value="Genomic_DNA"/>
</dbReference>
<feature type="compositionally biased region" description="Acidic residues" evidence="5">
    <location>
        <begin position="305"/>
        <end position="325"/>
    </location>
</feature>
<dbReference type="InterPro" id="IPR019038">
    <property type="entry name" value="POLD3"/>
</dbReference>
<dbReference type="GO" id="GO:0003887">
    <property type="term" value="F:DNA-directed DNA polymerase activity"/>
    <property type="evidence" value="ECO:0007669"/>
    <property type="project" value="TreeGrafter"/>
</dbReference>
<evidence type="ECO:0000256" key="5">
    <source>
        <dbReference type="SAM" id="MobiDB-lite"/>
    </source>
</evidence>
<keyword evidence="3" id="KW-0235">DNA replication</keyword>
<feature type="compositionally biased region" description="Acidic residues" evidence="5">
    <location>
        <begin position="335"/>
        <end position="344"/>
    </location>
</feature>
<feature type="compositionally biased region" description="Basic residues" evidence="5">
    <location>
        <begin position="363"/>
        <end position="375"/>
    </location>
</feature>
<feature type="compositionally biased region" description="Low complexity" evidence="5">
    <location>
        <begin position="172"/>
        <end position="200"/>
    </location>
</feature>
<dbReference type="GO" id="GO:1904161">
    <property type="term" value="P:DNA synthesis involved in UV-damage excision repair"/>
    <property type="evidence" value="ECO:0007669"/>
    <property type="project" value="TreeGrafter"/>
</dbReference>
<accession>A0AAV9HSJ0</accession>
<dbReference type="Proteomes" id="UP001321749">
    <property type="component" value="Unassembled WGS sequence"/>
</dbReference>
<feature type="compositionally biased region" description="Basic and acidic residues" evidence="5">
    <location>
        <begin position="247"/>
        <end position="260"/>
    </location>
</feature>
<dbReference type="Gene3D" id="3.90.1030.20">
    <property type="entry name" value="DNA polymerase delta, p66 (Cdc27) subunit, wHTH domain"/>
    <property type="match status" value="1"/>
</dbReference>
<evidence type="ECO:0000313" key="6">
    <source>
        <dbReference type="EMBL" id="KAK4462804.1"/>
    </source>
</evidence>
<proteinExistence type="predicted"/>
<keyword evidence="4" id="KW-0539">Nucleus</keyword>
<name>A0AAV9HSJ0_9PEZI</name>
<sequence length="442" mass="47967">MDSYTKYLVDNVLSEDKTVTYRLLSRALKVHANTAKQMLYEFHLSQNAKRPGTVHATYLVYGVKKGGNIPKGANEDVEMASSPPYAESVTEVVQSYALSLITEESLKDALAGYEEVSSIHVYSVAPHATKDMGLLADVANEVLSLSTAKDEISVPITNPYVRTRERRGAGLKAAAAPSVPAAKQQAKAPASKAASAASPAEIKEESKAEPGQAIAKAENITKKSTPALKRGGSSGIMAAFSKAAAKPKKDVKTKAEKPSAEDTTMALSDDGEDDEEVEMLKSKPRSTAGTKTKKEREEELRRMMDDDDDDQEQKEEEEEEEEEEEQVKSEKAESPEPEPMEEEPTTGSVEEEKSEVVESSNNGRRRGKRKVMRKKQIMDEQGYLVTIQEPGWESFSEDEAPPPRPATKPKIAVPAPVASKGKKGAAAKGGQGSIMSFFSKKA</sequence>
<dbReference type="PANTHER" id="PTHR17598">
    <property type="entry name" value="DNA POLYMERASE DELTA SUBUNIT 3"/>
    <property type="match status" value="1"/>
</dbReference>
<feature type="region of interest" description="Disordered" evidence="5">
    <location>
        <begin position="168"/>
        <end position="442"/>
    </location>
</feature>
<evidence type="ECO:0000256" key="1">
    <source>
        <dbReference type="ARBA" id="ARBA00004123"/>
    </source>
</evidence>
<feature type="compositionally biased region" description="Basic and acidic residues" evidence="5">
    <location>
        <begin position="292"/>
        <end position="304"/>
    </location>
</feature>
<evidence type="ECO:0000256" key="4">
    <source>
        <dbReference type="ARBA" id="ARBA00023242"/>
    </source>
</evidence>
<evidence type="ECO:0000256" key="2">
    <source>
        <dbReference type="ARBA" id="ARBA00017589"/>
    </source>
</evidence>
<dbReference type="GO" id="GO:0043625">
    <property type="term" value="C:delta DNA polymerase complex"/>
    <property type="evidence" value="ECO:0007669"/>
    <property type="project" value="InterPro"/>
</dbReference>
<organism evidence="6 7">
    <name type="scientific">Cladorrhinum samala</name>
    <dbReference type="NCBI Taxonomy" id="585594"/>
    <lineage>
        <taxon>Eukaryota</taxon>
        <taxon>Fungi</taxon>
        <taxon>Dikarya</taxon>
        <taxon>Ascomycota</taxon>
        <taxon>Pezizomycotina</taxon>
        <taxon>Sordariomycetes</taxon>
        <taxon>Sordariomycetidae</taxon>
        <taxon>Sordariales</taxon>
        <taxon>Podosporaceae</taxon>
        <taxon>Cladorrhinum</taxon>
    </lineage>
</organism>
<comment type="subcellular location">
    <subcellularLocation>
        <location evidence="1">Nucleus</location>
    </subcellularLocation>
</comment>
<keyword evidence="7" id="KW-1185">Reference proteome</keyword>
<gene>
    <name evidence="6" type="ORF">QBC42DRAFT_224203</name>
</gene>
<reference evidence="6" key="2">
    <citation type="submission" date="2023-06" db="EMBL/GenBank/DDBJ databases">
        <authorList>
            <consortium name="Lawrence Berkeley National Laboratory"/>
            <person name="Mondo S.J."/>
            <person name="Hensen N."/>
            <person name="Bonometti L."/>
            <person name="Westerberg I."/>
            <person name="Brannstrom I.O."/>
            <person name="Guillou S."/>
            <person name="Cros-Aarteil S."/>
            <person name="Calhoun S."/>
            <person name="Haridas S."/>
            <person name="Kuo A."/>
            <person name="Pangilinan J."/>
            <person name="Riley R."/>
            <person name="Labutti K."/>
            <person name="Andreopoulos B."/>
            <person name="Lipzen A."/>
            <person name="Chen C."/>
            <person name="Yanf M."/>
            <person name="Daum C."/>
            <person name="Ng V."/>
            <person name="Clum A."/>
            <person name="Steindorff A."/>
            <person name="Ohm R."/>
            <person name="Martin F."/>
            <person name="Silar P."/>
            <person name="Natvig D."/>
            <person name="Lalanne C."/>
            <person name="Gautier V."/>
            <person name="Ament-Velasquez S.L."/>
            <person name="Kruys A."/>
            <person name="Hutchinson M.I."/>
            <person name="Powell A.J."/>
            <person name="Barry K."/>
            <person name="Miller A.N."/>
            <person name="Grigoriev I.V."/>
            <person name="Debuchy R."/>
            <person name="Gladieux P."/>
            <person name="Thoren M.H."/>
            <person name="Johannesson H."/>
        </authorList>
    </citation>
    <scope>NUCLEOTIDE SEQUENCE</scope>
    <source>
        <strain evidence="6">PSN324</strain>
    </source>
</reference>
<dbReference type="PANTHER" id="PTHR17598:SF13">
    <property type="entry name" value="DNA POLYMERASE DELTA SUBUNIT 3"/>
    <property type="match status" value="1"/>
</dbReference>
<dbReference type="GO" id="GO:0006271">
    <property type="term" value="P:DNA strand elongation involved in DNA replication"/>
    <property type="evidence" value="ECO:0007669"/>
    <property type="project" value="TreeGrafter"/>
</dbReference>
<comment type="caution">
    <text evidence="6">The sequence shown here is derived from an EMBL/GenBank/DDBJ whole genome shotgun (WGS) entry which is preliminary data.</text>
</comment>
<dbReference type="InterPro" id="IPR041913">
    <property type="entry name" value="POLD3_sf"/>
</dbReference>
<dbReference type="GO" id="GO:0006297">
    <property type="term" value="P:nucleotide-excision repair, DNA gap filling"/>
    <property type="evidence" value="ECO:0007669"/>
    <property type="project" value="TreeGrafter"/>
</dbReference>
<protein>
    <recommendedName>
        <fullName evidence="2">DNA polymerase delta subunit 3</fullName>
    </recommendedName>
</protein>